<name>A0ABY5ANS3_9CYAN</name>
<keyword evidence="3" id="KW-0347">Helicase</keyword>
<dbReference type="Pfam" id="PF00271">
    <property type="entry name" value="Helicase_C"/>
    <property type="match status" value="1"/>
</dbReference>
<evidence type="ECO:0000259" key="6">
    <source>
        <dbReference type="PROSITE" id="PS51194"/>
    </source>
</evidence>
<evidence type="ECO:0000256" key="1">
    <source>
        <dbReference type="ARBA" id="ARBA00022741"/>
    </source>
</evidence>
<sequence>MLLDLAQALPSGRPRLPSDLTLRPYQEQAIANWFAASGRGTLKMATGSGKTITALALASRLHQAIGLQVLLIICPYRHLVTQWDRECRRFDLDPILAFERVHHWQSPLIRRLTAVRSQSLPFLTIITTNATLMGDRFQWQLKYLPAKTLIIGDEVHNLGAPRLETALPRQIGLRLGLSATPERHFDDEGTDAVLSYFGNVLQPELTLGDAIQAGALVRYQYYPLFVPLTSWESEQYAKLTHRIGWALGDKNRDPDELTALLVKRSRLIGTASRKLDILRWMMRSRLNTSHTLFYCSDGCDSETNTPQIEAVVRLLGRELGFRINTYTAETSINEREQLRQQFETGELQGLVAIRCLDEGVDIPAIRTAAILASSSNPRQFVQRRGRILRPHPSKDHATLFDTIVLPPDLDRETWEVERNLLKKELKRFLEFAELADNAEEAQQQLRKLQEKFSLD</sequence>
<dbReference type="Gene3D" id="3.40.50.300">
    <property type="entry name" value="P-loop containing nucleotide triphosphate hydrolases"/>
    <property type="match status" value="2"/>
</dbReference>
<keyword evidence="2" id="KW-0378">Hydrolase</keyword>
<gene>
    <name evidence="7" type="ORF">NEA10_17755</name>
</gene>
<dbReference type="InterPro" id="IPR001650">
    <property type="entry name" value="Helicase_C-like"/>
</dbReference>
<dbReference type="SMART" id="SM00487">
    <property type="entry name" value="DEXDc"/>
    <property type="match status" value="1"/>
</dbReference>
<dbReference type="SUPFAM" id="SSF52540">
    <property type="entry name" value="P-loop containing nucleoside triphosphate hydrolases"/>
    <property type="match status" value="1"/>
</dbReference>
<reference evidence="7" key="1">
    <citation type="submission" date="2022-06" db="EMBL/GenBank/DDBJ databases">
        <title>Genome sequence of Phormidium yuhuli AB48 isolated from an industrial photobioreactor environment.</title>
        <authorList>
            <person name="Qiu Y."/>
            <person name="Noonan A.J.C."/>
            <person name="Dofher K."/>
            <person name="Koch M."/>
            <person name="Kieft B."/>
            <person name="Lin X."/>
            <person name="Ziels R.M."/>
            <person name="Hallam S.J."/>
        </authorList>
    </citation>
    <scope>NUCLEOTIDE SEQUENCE</scope>
    <source>
        <strain evidence="7">AB48</strain>
    </source>
</reference>
<keyword evidence="4" id="KW-0067">ATP-binding</keyword>
<dbReference type="Proteomes" id="UP001056708">
    <property type="component" value="Chromosome"/>
</dbReference>
<dbReference type="InterPro" id="IPR050615">
    <property type="entry name" value="ATP-dep_DNA_Helicase"/>
</dbReference>
<dbReference type="PROSITE" id="PS51192">
    <property type="entry name" value="HELICASE_ATP_BIND_1"/>
    <property type="match status" value="1"/>
</dbReference>
<evidence type="ECO:0000256" key="4">
    <source>
        <dbReference type="ARBA" id="ARBA00022840"/>
    </source>
</evidence>
<dbReference type="NCBIfam" id="TIGR04095">
    <property type="entry name" value="dnd_restrict_1"/>
    <property type="match status" value="1"/>
</dbReference>
<feature type="domain" description="Helicase ATP-binding" evidence="5">
    <location>
        <begin position="31"/>
        <end position="199"/>
    </location>
</feature>
<dbReference type="InterPro" id="IPR006935">
    <property type="entry name" value="Helicase/UvrB_N"/>
</dbReference>
<accession>A0ABY5ANS3</accession>
<evidence type="ECO:0000256" key="2">
    <source>
        <dbReference type="ARBA" id="ARBA00022801"/>
    </source>
</evidence>
<dbReference type="InterPro" id="IPR027417">
    <property type="entry name" value="P-loop_NTPase"/>
</dbReference>
<evidence type="ECO:0000256" key="3">
    <source>
        <dbReference type="ARBA" id="ARBA00022806"/>
    </source>
</evidence>
<dbReference type="EMBL" id="CP098611">
    <property type="protein sequence ID" value="USR90650.1"/>
    <property type="molecule type" value="Genomic_DNA"/>
</dbReference>
<evidence type="ECO:0000313" key="8">
    <source>
        <dbReference type="Proteomes" id="UP001056708"/>
    </source>
</evidence>
<dbReference type="PANTHER" id="PTHR11274">
    <property type="entry name" value="RAD25/XP-B DNA REPAIR HELICASE"/>
    <property type="match status" value="1"/>
</dbReference>
<evidence type="ECO:0000313" key="7">
    <source>
        <dbReference type="EMBL" id="USR90650.1"/>
    </source>
</evidence>
<dbReference type="PANTHER" id="PTHR11274:SF0">
    <property type="entry name" value="GENERAL TRANSCRIPTION AND DNA REPAIR FACTOR IIH HELICASE SUBUNIT XPB"/>
    <property type="match status" value="1"/>
</dbReference>
<dbReference type="SMART" id="SM00490">
    <property type="entry name" value="HELICc"/>
    <property type="match status" value="1"/>
</dbReference>
<dbReference type="InterPro" id="IPR014001">
    <property type="entry name" value="Helicase_ATP-bd"/>
</dbReference>
<dbReference type="PROSITE" id="PS51194">
    <property type="entry name" value="HELICASE_CTER"/>
    <property type="match status" value="1"/>
</dbReference>
<dbReference type="CDD" id="cd17926">
    <property type="entry name" value="DEXHc_RE"/>
    <property type="match status" value="1"/>
</dbReference>
<dbReference type="InterPro" id="IPR024012">
    <property type="entry name" value="Dnd_restrict_put"/>
</dbReference>
<keyword evidence="1" id="KW-0547">Nucleotide-binding</keyword>
<protein>
    <submittedName>
        <fullName evidence="7">DNA phosphorothioation system restriction enzyme</fullName>
    </submittedName>
</protein>
<keyword evidence="8" id="KW-1185">Reference proteome</keyword>
<dbReference type="Pfam" id="PF04851">
    <property type="entry name" value="ResIII"/>
    <property type="match status" value="1"/>
</dbReference>
<feature type="domain" description="Helicase C-terminal" evidence="6">
    <location>
        <begin position="276"/>
        <end position="449"/>
    </location>
</feature>
<organism evidence="7 8">
    <name type="scientific">Phormidium yuhuli AB48</name>
    <dbReference type="NCBI Taxonomy" id="2940671"/>
    <lineage>
        <taxon>Bacteria</taxon>
        <taxon>Bacillati</taxon>
        <taxon>Cyanobacteriota</taxon>
        <taxon>Cyanophyceae</taxon>
        <taxon>Oscillatoriophycideae</taxon>
        <taxon>Oscillatoriales</taxon>
        <taxon>Oscillatoriaceae</taxon>
        <taxon>Phormidium</taxon>
        <taxon>Phormidium yuhuli</taxon>
    </lineage>
</organism>
<dbReference type="RefSeq" id="WP_252662674.1">
    <property type="nucleotide sequence ID" value="NZ_CP098611.1"/>
</dbReference>
<proteinExistence type="predicted"/>
<evidence type="ECO:0000259" key="5">
    <source>
        <dbReference type="PROSITE" id="PS51192"/>
    </source>
</evidence>